<evidence type="ECO:0000313" key="1">
    <source>
        <dbReference type="EMBL" id="CBW27012.1"/>
    </source>
</evidence>
<reference evidence="2" key="1">
    <citation type="journal article" date="2013" name="ISME J.">
        <title>A small predatory core genome in the divergent marine Bacteriovorax marinus SJ and the terrestrial Bdellovibrio bacteriovorus.</title>
        <authorList>
            <person name="Crossman L.C."/>
            <person name="Chen H."/>
            <person name="Cerdeno-Tarraga A.M."/>
            <person name="Brooks K."/>
            <person name="Quail M.A."/>
            <person name="Pineiro S.A."/>
            <person name="Hobley L."/>
            <person name="Sockett R.E."/>
            <person name="Bentley S.D."/>
            <person name="Parkhill J."/>
            <person name="Williams H.N."/>
            <person name="Stine O.C."/>
        </authorList>
    </citation>
    <scope>NUCLEOTIDE SEQUENCE [LARGE SCALE GENOMIC DNA]</scope>
    <source>
        <strain evidence="2">ATCC BAA-682 / DSM 15412 / SJ</strain>
    </source>
</reference>
<dbReference type="KEGG" id="bmx:BMS_2209"/>
<dbReference type="AlphaFoldDB" id="E1X3T3"/>
<dbReference type="Proteomes" id="UP000008963">
    <property type="component" value="Chromosome"/>
</dbReference>
<organism evidence="1 2">
    <name type="scientific">Halobacteriovorax marinus (strain ATCC BAA-682 / DSM 15412 / SJ)</name>
    <name type="common">Bacteriovorax marinus</name>
    <dbReference type="NCBI Taxonomy" id="862908"/>
    <lineage>
        <taxon>Bacteria</taxon>
        <taxon>Pseudomonadati</taxon>
        <taxon>Bdellovibrionota</taxon>
        <taxon>Bacteriovoracia</taxon>
        <taxon>Bacteriovoracales</taxon>
        <taxon>Halobacteriovoraceae</taxon>
        <taxon>Halobacteriovorax</taxon>
    </lineage>
</organism>
<dbReference type="HOGENOM" id="CLU_2012058_0_0_7"/>
<sequence length="123" mass="13743">MESAQMSSSQSDANAAYERLMSVTNAVGKKHFIDDPTAYQVQIRPDKSVSPGKFLNDPLIPGGYKAHPTTIRAMKKDIFAAGSELFEDLEFIINCDSCKAELDLQFWHFCPFCEAQFPKSCVK</sequence>
<gene>
    <name evidence="1" type="ordered locus">BMS_2209</name>
</gene>
<name>E1X3T3_HALMS</name>
<protein>
    <submittedName>
        <fullName evidence="1">Uncharacterized protein</fullName>
    </submittedName>
</protein>
<proteinExistence type="predicted"/>
<accession>E1X3T3</accession>
<evidence type="ECO:0000313" key="2">
    <source>
        <dbReference type="Proteomes" id="UP000008963"/>
    </source>
</evidence>
<dbReference type="STRING" id="862908.BMS_2209"/>
<dbReference type="EMBL" id="FQ312005">
    <property type="protein sequence ID" value="CBW27012.1"/>
    <property type="molecule type" value="Genomic_DNA"/>
</dbReference>
<keyword evidence="2" id="KW-1185">Reference proteome</keyword>
<dbReference type="PATRIC" id="fig|862908.3.peg.2101"/>